<proteinExistence type="predicted"/>
<protein>
    <submittedName>
        <fullName evidence="2">DNA-binding protein</fullName>
    </submittedName>
</protein>
<accession>A0A6I8MAX2</accession>
<dbReference type="GO" id="GO:0003677">
    <property type="term" value="F:DNA binding"/>
    <property type="evidence" value="ECO:0007669"/>
    <property type="project" value="UniProtKB-KW"/>
</dbReference>
<evidence type="ECO:0000259" key="1">
    <source>
        <dbReference type="Pfam" id="PF13625"/>
    </source>
</evidence>
<organism evidence="2 3">
    <name type="scientific">Corynebacterium rouxii</name>
    <dbReference type="NCBI Taxonomy" id="2719119"/>
    <lineage>
        <taxon>Bacteria</taxon>
        <taxon>Bacillati</taxon>
        <taxon>Actinomycetota</taxon>
        <taxon>Actinomycetes</taxon>
        <taxon>Mycobacteriales</taxon>
        <taxon>Corynebacteriaceae</taxon>
        <taxon>Corynebacterium</taxon>
    </lineage>
</organism>
<dbReference type="InterPro" id="IPR032830">
    <property type="entry name" value="XPB/Ssl2_N"/>
</dbReference>
<dbReference type="Proteomes" id="UP000423525">
    <property type="component" value="Chromosome"/>
</dbReference>
<sequence>MTSSNDSTSTTAIFRQWLYNLDEDALHRVLEHRPDTTHPLPPGISSLAARLSLRASIMRALVRLNARELAVLEAASIVGAEIEPVDAPKLVELVRSYSEQNTHGTDHWIPSGSELLATIDTLRDYALLFGELAALRIAPGVMDALPAGWQLLPSAHVPNATELPEILEGLTTKQRSILRTLAHSGGTGVTKDAAIDADPTRPIPQLIALGLITRHNSHTVTLPMSVRFALSGKPAPILPLCPVAVSEETSLKQRVEAQSTAAGLEAVRLTRVLIDVLSDSPVALLKDNAVGVRPVATLSRALGVEETTLYRIIAAAMGAGLIAKGVPDPLPANDTGGNYLAPTGRADEWNAQPLSVQWAWLMLGWWEHATLNVAAIGQPDEKNKPHRLLSAATILDKLPSTRALVLRSAAAHAFPHGGDKGVLLANFGFDSPIRASRLARDVFDDITDTAQFLGILGPRWEPTTVLLLLAHKDHHEDPLGQLCEATAGLTPAESDQLIPQGDMTILAPAPLPFEVHTMMALMSDTESMGLATVFRLNSTSVRRALDAGKTDTDLVGFLKDHTIGDLPQSLVYLITDTARRHGALRGGPALSYVRCDDPALLLEVSRIEAADDLGFRIIAPTVLIAQAPLAQVLEAIRSAGFAPAAENAQGLSIDIRPHPTRVATPTMRSTAPQEDSGHIRQALLTLLRDRHTSRGETHGIEGSDAVSVLHSAMRANRQVHVGIVDKQGQALRYTVTPVTITGGHVSAVDAVSGEVIHFMLHRITEVALDSGA</sequence>
<evidence type="ECO:0000313" key="3">
    <source>
        <dbReference type="Proteomes" id="UP000423525"/>
    </source>
</evidence>
<dbReference type="Pfam" id="PF13625">
    <property type="entry name" value="Helicase_C_3"/>
    <property type="match status" value="1"/>
</dbReference>
<dbReference type="KEGG" id="crf:FRC0190_00761"/>
<dbReference type="RefSeq" id="WP_155872016.1">
    <property type="nucleotide sequence ID" value="NZ_CP168248.1"/>
</dbReference>
<evidence type="ECO:0000313" key="2">
    <source>
        <dbReference type="EMBL" id="VZH84760.1"/>
    </source>
</evidence>
<reference evidence="2 3" key="1">
    <citation type="submission" date="2019-11" db="EMBL/GenBank/DDBJ databases">
        <authorList>
            <person name="Brisse S."/>
        </authorList>
    </citation>
    <scope>NUCLEOTIDE SEQUENCE [LARGE SCALE GENOMIC DNA]</scope>
    <source>
        <strain evidence="2">FRC0190</strain>
    </source>
</reference>
<name>A0A6I8MAX2_9CORY</name>
<dbReference type="EMBL" id="LR738855">
    <property type="protein sequence ID" value="VZH84760.1"/>
    <property type="molecule type" value="Genomic_DNA"/>
</dbReference>
<keyword evidence="2" id="KW-0238">DNA-binding</keyword>
<gene>
    <name evidence="2" type="ORF">FRC0190_00761</name>
</gene>
<dbReference type="AlphaFoldDB" id="A0A6I8MAX2"/>
<feature type="domain" description="Helicase XPB/Ssl2 N-terminal" evidence="1">
    <location>
        <begin position="497"/>
        <end position="618"/>
    </location>
</feature>